<organism evidence="1 2">
    <name type="scientific">Neolewinella antarctica</name>
    <dbReference type="NCBI Taxonomy" id="442734"/>
    <lineage>
        <taxon>Bacteria</taxon>
        <taxon>Pseudomonadati</taxon>
        <taxon>Bacteroidota</taxon>
        <taxon>Saprospiria</taxon>
        <taxon>Saprospirales</taxon>
        <taxon>Lewinellaceae</taxon>
        <taxon>Neolewinella</taxon>
    </lineage>
</organism>
<keyword evidence="2" id="KW-1185">Reference proteome</keyword>
<proteinExistence type="predicted"/>
<evidence type="ECO:0000313" key="1">
    <source>
        <dbReference type="EMBL" id="NJC25915.1"/>
    </source>
</evidence>
<dbReference type="RefSeq" id="WP_168036684.1">
    <property type="nucleotide sequence ID" value="NZ_JAATJH010000002.1"/>
</dbReference>
<gene>
    <name evidence="1" type="ORF">GGR27_001414</name>
</gene>
<name>A0ABX0X9H9_9BACT</name>
<sequence>MELYDINRFALIVTPSEALLKWAISEEPTLSEEVDPDDTDDLATVYLLPDFGDMEEAEDWVEQNADAVLETLLEEWIPDTELWPEKLDLEQLEKYADFTLSNMVIDTVDAAYDEEE</sequence>
<dbReference type="Proteomes" id="UP000770785">
    <property type="component" value="Unassembled WGS sequence"/>
</dbReference>
<evidence type="ECO:0000313" key="2">
    <source>
        <dbReference type="Proteomes" id="UP000770785"/>
    </source>
</evidence>
<reference evidence="1 2" key="1">
    <citation type="submission" date="2020-03" db="EMBL/GenBank/DDBJ databases">
        <title>Genomic Encyclopedia of Type Strains, Phase IV (KMG-IV): sequencing the most valuable type-strain genomes for metagenomic binning, comparative biology and taxonomic classification.</title>
        <authorList>
            <person name="Goeker M."/>
        </authorList>
    </citation>
    <scope>NUCLEOTIDE SEQUENCE [LARGE SCALE GENOMIC DNA]</scope>
    <source>
        <strain evidence="1 2">DSM 105096</strain>
    </source>
</reference>
<protein>
    <submittedName>
        <fullName evidence="1">Uncharacterized protein</fullName>
    </submittedName>
</protein>
<accession>A0ABX0X9H9</accession>
<dbReference type="EMBL" id="JAATJH010000002">
    <property type="protein sequence ID" value="NJC25915.1"/>
    <property type="molecule type" value="Genomic_DNA"/>
</dbReference>
<comment type="caution">
    <text evidence="1">The sequence shown here is derived from an EMBL/GenBank/DDBJ whole genome shotgun (WGS) entry which is preliminary data.</text>
</comment>